<dbReference type="InterPro" id="IPR008136">
    <property type="entry name" value="CinA_C"/>
</dbReference>
<dbReference type="InterPro" id="IPR036653">
    <property type="entry name" value="CinA-like_C"/>
</dbReference>
<dbReference type="InterPro" id="IPR050101">
    <property type="entry name" value="CinA"/>
</dbReference>
<dbReference type="SMART" id="SM00852">
    <property type="entry name" value="MoCF_biosynth"/>
    <property type="match status" value="1"/>
</dbReference>
<evidence type="ECO:0000256" key="1">
    <source>
        <dbReference type="HAMAP-Rule" id="MF_00226"/>
    </source>
</evidence>
<gene>
    <name evidence="1" type="primary">cinA</name>
    <name evidence="3" type="ordered locus">Bsel_1809</name>
</gene>
<dbReference type="NCBIfam" id="NF001813">
    <property type="entry name" value="PRK00549.1"/>
    <property type="match status" value="1"/>
</dbReference>
<evidence type="ECO:0000259" key="2">
    <source>
        <dbReference type="SMART" id="SM00852"/>
    </source>
</evidence>
<dbReference type="PANTHER" id="PTHR13939">
    <property type="entry name" value="NICOTINAMIDE-NUCLEOTIDE AMIDOHYDROLASE PNCC"/>
    <property type="match status" value="1"/>
</dbReference>
<dbReference type="InterPro" id="IPR041424">
    <property type="entry name" value="CinA_KH"/>
</dbReference>
<accession>D6XU30</accession>
<dbReference type="EMBL" id="CP001791">
    <property type="protein sequence ID" value="ADH99316.1"/>
    <property type="molecule type" value="Genomic_DNA"/>
</dbReference>
<dbReference type="Pfam" id="PF00994">
    <property type="entry name" value="MoCF_biosynth"/>
    <property type="match status" value="1"/>
</dbReference>
<dbReference type="InterPro" id="IPR008135">
    <property type="entry name" value="Competence-induced_CinA"/>
</dbReference>
<dbReference type="NCBIfam" id="TIGR00200">
    <property type="entry name" value="cinA_nterm"/>
    <property type="match status" value="1"/>
</dbReference>
<dbReference type="Gene3D" id="3.30.70.2860">
    <property type="match status" value="1"/>
</dbReference>
<dbReference type="RefSeq" id="WP_013172740.1">
    <property type="nucleotide sequence ID" value="NC_014219.1"/>
</dbReference>
<dbReference type="PANTHER" id="PTHR13939:SF0">
    <property type="entry name" value="NMN AMIDOHYDROLASE-LIKE PROTEIN YFAY"/>
    <property type="match status" value="1"/>
</dbReference>
<dbReference type="InterPro" id="IPR001453">
    <property type="entry name" value="MoaB/Mog_dom"/>
</dbReference>
<dbReference type="SUPFAM" id="SSF53218">
    <property type="entry name" value="Molybdenum cofactor biosynthesis proteins"/>
    <property type="match status" value="1"/>
</dbReference>
<comment type="similarity">
    <text evidence="1">Belongs to the CinA family.</text>
</comment>
<feature type="domain" description="MoaB/Mog" evidence="2">
    <location>
        <begin position="4"/>
        <end position="170"/>
    </location>
</feature>
<dbReference type="PIRSF" id="PIRSF006728">
    <property type="entry name" value="CinA"/>
    <property type="match status" value="1"/>
</dbReference>
<dbReference type="Proteomes" id="UP000000271">
    <property type="component" value="Chromosome"/>
</dbReference>
<dbReference type="OrthoDB" id="9801454at2"/>
<dbReference type="HOGENOM" id="CLU_030805_9_3_9"/>
<keyword evidence="4" id="KW-1185">Reference proteome</keyword>
<dbReference type="Pfam" id="PF02464">
    <property type="entry name" value="CinA"/>
    <property type="match status" value="1"/>
</dbReference>
<dbReference type="Gene3D" id="3.90.950.20">
    <property type="entry name" value="CinA-like"/>
    <property type="match status" value="1"/>
</dbReference>
<dbReference type="eggNOG" id="COG1058">
    <property type="taxonomic scope" value="Bacteria"/>
</dbReference>
<dbReference type="Gene3D" id="3.40.980.10">
    <property type="entry name" value="MoaB/Mog-like domain"/>
    <property type="match status" value="1"/>
</dbReference>
<name>D6XU30_BACIE</name>
<organism evidence="3 4">
    <name type="scientific">Bacillus selenitireducens (strain ATCC 700615 / DSM 15326 / MLS10)</name>
    <dbReference type="NCBI Taxonomy" id="439292"/>
    <lineage>
        <taxon>Bacteria</taxon>
        <taxon>Bacillati</taxon>
        <taxon>Bacillota</taxon>
        <taxon>Bacilli</taxon>
        <taxon>Bacillales</taxon>
        <taxon>Bacillaceae</taxon>
        <taxon>Salisediminibacterium</taxon>
    </lineage>
</organism>
<dbReference type="Pfam" id="PF18146">
    <property type="entry name" value="CinA_KH"/>
    <property type="match status" value="1"/>
</dbReference>
<dbReference type="NCBIfam" id="TIGR00177">
    <property type="entry name" value="molyb_syn"/>
    <property type="match status" value="1"/>
</dbReference>
<dbReference type="CDD" id="cd00885">
    <property type="entry name" value="cinA"/>
    <property type="match status" value="1"/>
</dbReference>
<dbReference type="KEGG" id="bse:Bsel_1809"/>
<dbReference type="SUPFAM" id="SSF142433">
    <property type="entry name" value="CinA-like"/>
    <property type="match status" value="1"/>
</dbReference>
<dbReference type="AlphaFoldDB" id="D6XU30"/>
<dbReference type="InterPro" id="IPR036425">
    <property type="entry name" value="MoaB/Mog-like_dom_sf"/>
</dbReference>
<dbReference type="NCBIfam" id="TIGR00199">
    <property type="entry name" value="PncC_domain"/>
    <property type="match status" value="1"/>
</dbReference>
<proteinExistence type="inferred from homology"/>
<dbReference type="HAMAP" id="MF_00226_B">
    <property type="entry name" value="CinA_B"/>
    <property type="match status" value="1"/>
</dbReference>
<protein>
    <recommendedName>
        <fullName evidence="1">Putative competence-damage inducible protein</fullName>
    </recommendedName>
</protein>
<reference evidence="3" key="1">
    <citation type="submission" date="2009-10" db="EMBL/GenBank/DDBJ databases">
        <title>Complete sequence of Bacillus selenitireducens MLS10.</title>
        <authorList>
            <consortium name="US DOE Joint Genome Institute"/>
            <person name="Lucas S."/>
            <person name="Copeland A."/>
            <person name="Lapidus A."/>
            <person name="Glavina del Rio T."/>
            <person name="Dalin E."/>
            <person name="Tice H."/>
            <person name="Bruce D."/>
            <person name="Goodwin L."/>
            <person name="Pitluck S."/>
            <person name="Sims D."/>
            <person name="Brettin T."/>
            <person name="Detter J.C."/>
            <person name="Han C."/>
            <person name="Larimer F."/>
            <person name="Land M."/>
            <person name="Hauser L."/>
            <person name="Kyrpides N."/>
            <person name="Ovchinnikova G."/>
            <person name="Stolz J."/>
        </authorList>
    </citation>
    <scope>NUCLEOTIDE SEQUENCE [LARGE SCALE GENOMIC DNA]</scope>
    <source>
        <strain evidence="3">MLS10</strain>
    </source>
</reference>
<dbReference type="eggNOG" id="COG1546">
    <property type="taxonomic scope" value="Bacteria"/>
</dbReference>
<sequence length="412" mass="45372">MNAEIVAIGSELLLGQIVNSNASHISKELSYLGIDVYHHVAVGDNPDRLRDVLKQAAARSDLVICTGGLGPTKDDLTKEILAGLTGRDLVYDEETEQNIIDYYQKWNRVMPENNRKQAMVIKGSEILPNHHGLSCGMVVPVGKSQVMLLPGPPNELIPMFRDFALPYLKTMLNVTEEIESRVLRFFDIGESMLAEKLDDLFEAQTNPTMAPLASMGEVMLRLTVKGEDTEKNRAALDELQDTILDRIGDYFIGIGETPLVRQVVELLQSRKKTVTAAESLTGGLFSSALTSVQGVSSVFPGSIVCYSNQVKETVLSVPEELIQSEGVVSEACARKLAENSRRLFNTDIAISFTGVAGPDELEGHPPGTVFISITDGKRDEVHRLQLAGSRENIQDRTVKYGCFYLRTFLLNE</sequence>
<dbReference type="STRING" id="439292.Bsel_1809"/>
<evidence type="ECO:0000313" key="4">
    <source>
        <dbReference type="Proteomes" id="UP000000271"/>
    </source>
</evidence>
<evidence type="ECO:0000313" key="3">
    <source>
        <dbReference type="EMBL" id="ADH99316.1"/>
    </source>
</evidence>